<evidence type="ECO:0000256" key="3">
    <source>
        <dbReference type="ARBA" id="ARBA00009734"/>
    </source>
</evidence>
<dbReference type="PANTHER" id="PTHR28071:SF1">
    <property type="entry name" value="REDOX PROTEIN FMP46, MITOCHONDRIAL-RELATED"/>
    <property type="match status" value="1"/>
</dbReference>
<protein>
    <submittedName>
        <fullName evidence="7">Uncharacterized protein</fullName>
    </submittedName>
</protein>
<evidence type="ECO:0000256" key="6">
    <source>
        <dbReference type="ARBA" id="ARBA00023128"/>
    </source>
</evidence>
<keyword evidence="8" id="KW-1185">Reference proteome</keyword>
<dbReference type="OrthoDB" id="59229at2759"/>
<gene>
    <name evidence="7" type="ORF">LshimejAT787_1602140</name>
</gene>
<comment type="function">
    <text evidence="1">Putative mitochondrial redox protein which could be involved in the reduction of small toxic molecules.</text>
</comment>
<organism evidence="7 8">
    <name type="scientific">Lyophyllum shimeji</name>
    <name type="common">Hon-shimeji</name>
    <name type="synonym">Tricholoma shimeji</name>
    <dbReference type="NCBI Taxonomy" id="47721"/>
    <lineage>
        <taxon>Eukaryota</taxon>
        <taxon>Fungi</taxon>
        <taxon>Dikarya</taxon>
        <taxon>Basidiomycota</taxon>
        <taxon>Agaricomycotina</taxon>
        <taxon>Agaricomycetes</taxon>
        <taxon>Agaricomycetidae</taxon>
        <taxon>Agaricales</taxon>
        <taxon>Tricholomatineae</taxon>
        <taxon>Lyophyllaceae</taxon>
        <taxon>Lyophyllum</taxon>
    </lineage>
</organism>
<comment type="caution">
    <text evidence="7">The sequence shown here is derived from an EMBL/GenBank/DDBJ whole genome shotgun (WGS) entry which is preliminary data.</text>
</comment>
<dbReference type="Gene3D" id="3.40.30.10">
    <property type="entry name" value="Glutaredoxin"/>
    <property type="match status" value="1"/>
</dbReference>
<dbReference type="InterPro" id="IPR036249">
    <property type="entry name" value="Thioredoxin-like_sf"/>
</dbReference>
<reference evidence="7" key="1">
    <citation type="submission" date="2022-07" db="EMBL/GenBank/DDBJ databases">
        <title>The genome of Lyophyllum shimeji provides insight into the initial evolution of ectomycorrhizal fungal genome.</title>
        <authorList>
            <person name="Kobayashi Y."/>
            <person name="Shibata T."/>
            <person name="Hirakawa H."/>
            <person name="Shigenobu S."/>
            <person name="Nishiyama T."/>
            <person name="Yamada A."/>
            <person name="Hasebe M."/>
            <person name="Kawaguchi M."/>
        </authorList>
    </citation>
    <scope>NUCLEOTIDE SEQUENCE</scope>
    <source>
        <strain evidence="7">AT787</strain>
    </source>
</reference>
<keyword evidence="5" id="KW-0560">Oxidoreductase</keyword>
<dbReference type="GO" id="GO:0005739">
    <property type="term" value="C:mitochondrion"/>
    <property type="evidence" value="ECO:0007669"/>
    <property type="project" value="UniProtKB-SubCell"/>
</dbReference>
<dbReference type="PANTHER" id="PTHR28071">
    <property type="entry name" value="REDOX PROTEIN FMP46, MITOCHONDRIAL-RELATED"/>
    <property type="match status" value="1"/>
</dbReference>
<dbReference type="Proteomes" id="UP001063166">
    <property type="component" value="Unassembled WGS sequence"/>
</dbReference>
<dbReference type="EMBL" id="BRPK01000016">
    <property type="protein sequence ID" value="GLB44284.1"/>
    <property type="molecule type" value="Genomic_DNA"/>
</dbReference>
<dbReference type="Pfam" id="PF07955">
    <property type="entry name" value="DUF1687"/>
    <property type="match status" value="1"/>
</dbReference>
<evidence type="ECO:0000313" key="7">
    <source>
        <dbReference type="EMBL" id="GLB44284.1"/>
    </source>
</evidence>
<dbReference type="InterPro" id="IPR012882">
    <property type="entry name" value="Fmp46"/>
</dbReference>
<evidence type="ECO:0000256" key="4">
    <source>
        <dbReference type="ARBA" id="ARBA00022946"/>
    </source>
</evidence>
<accession>A0A9P3PZ63</accession>
<comment type="similarity">
    <text evidence="3">Belongs to the FMP46 family.</text>
</comment>
<name>A0A9P3PZ63_LYOSH</name>
<keyword evidence="6" id="KW-0496">Mitochondrion</keyword>
<evidence type="ECO:0000313" key="8">
    <source>
        <dbReference type="Proteomes" id="UP001063166"/>
    </source>
</evidence>
<evidence type="ECO:0000256" key="2">
    <source>
        <dbReference type="ARBA" id="ARBA00004173"/>
    </source>
</evidence>
<sequence>MFNSFKRRLPEVSIFHRPSSPPSNQALKLLRSSLSAHYPPNQPDKPPLDYNLDVVEGPPTPDQLRTIMSYLPSKIMSPSTAFLSAHYAAPAGADRPEGVNEIAKVAQENPSALKWPIVVDWNAGKASVGDIEGVKGILEHLRKRRDGEIKEDDVYQPKGCSLFPTGQGNQDMDIFR</sequence>
<dbReference type="AlphaFoldDB" id="A0A9P3PZ63"/>
<dbReference type="GO" id="GO:0016491">
    <property type="term" value="F:oxidoreductase activity"/>
    <property type="evidence" value="ECO:0007669"/>
    <property type="project" value="UniProtKB-KW"/>
</dbReference>
<comment type="subcellular location">
    <subcellularLocation>
        <location evidence="2">Mitochondrion</location>
    </subcellularLocation>
</comment>
<proteinExistence type="inferred from homology"/>
<evidence type="ECO:0000256" key="1">
    <source>
        <dbReference type="ARBA" id="ARBA00002963"/>
    </source>
</evidence>
<evidence type="ECO:0000256" key="5">
    <source>
        <dbReference type="ARBA" id="ARBA00023002"/>
    </source>
</evidence>
<dbReference type="SUPFAM" id="SSF52833">
    <property type="entry name" value="Thioredoxin-like"/>
    <property type="match status" value="1"/>
</dbReference>
<keyword evidence="4" id="KW-0809">Transit peptide</keyword>